<accession>A0ABP8CNC6</accession>
<gene>
    <name evidence="1" type="ORF">GCM10022292_06710</name>
</gene>
<keyword evidence="2" id="KW-1185">Reference proteome</keyword>
<dbReference type="EMBL" id="BAABCB010000005">
    <property type="protein sequence ID" value="GAA4241209.1"/>
    <property type="molecule type" value="Genomic_DNA"/>
</dbReference>
<evidence type="ECO:0000313" key="1">
    <source>
        <dbReference type="EMBL" id="GAA4241209.1"/>
    </source>
</evidence>
<dbReference type="Proteomes" id="UP001501682">
    <property type="component" value="Unassembled WGS sequence"/>
</dbReference>
<protein>
    <submittedName>
        <fullName evidence="1">Uncharacterized protein</fullName>
    </submittedName>
</protein>
<name>A0ABP8CNC6_9FLAO</name>
<reference evidence="2" key="1">
    <citation type="journal article" date="2019" name="Int. J. Syst. Evol. Microbiol.">
        <title>The Global Catalogue of Microorganisms (GCM) 10K type strain sequencing project: providing services to taxonomists for standard genome sequencing and annotation.</title>
        <authorList>
            <consortium name="The Broad Institute Genomics Platform"/>
            <consortium name="The Broad Institute Genome Sequencing Center for Infectious Disease"/>
            <person name="Wu L."/>
            <person name="Ma J."/>
        </authorList>
    </citation>
    <scope>NUCLEOTIDE SEQUENCE [LARGE SCALE GENOMIC DNA]</scope>
    <source>
        <strain evidence="2">JCM 17633</strain>
    </source>
</reference>
<comment type="caution">
    <text evidence="1">The sequence shown here is derived from an EMBL/GenBank/DDBJ whole genome shotgun (WGS) entry which is preliminary data.</text>
</comment>
<evidence type="ECO:0000313" key="2">
    <source>
        <dbReference type="Proteomes" id="UP001501682"/>
    </source>
</evidence>
<dbReference type="RefSeq" id="WP_215924895.1">
    <property type="nucleotide sequence ID" value="NZ_BAABCB010000005.1"/>
</dbReference>
<sequence>MKFQSQIKQLTALLSVTGLVVLLVFSPCKVRNSIQEVFDVTKTEVSNKSRSALKNGTCNVYSDVNSVISKANYSLQLSQDLGINTSQFNTTTIALSDRPIAKYYNARAEIPPLAPYYILFQNNKAYL</sequence>
<organism evidence="1 2">
    <name type="scientific">Winogradskyella damuponensis</name>
    <dbReference type="NCBI Taxonomy" id="943939"/>
    <lineage>
        <taxon>Bacteria</taxon>
        <taxon>Pseudomonadati</taxon>
        <taxon>Bacteroidota</taxon>
        <taxon>Flavobacteriia</taxon>
        <taxon>Flavobacteriales</taxon>
        <taxon>Flavobacteriaceae</taxon>
        <taxon>Winogradskyella</taxon>
    </lineage>
</organism>
<proteinExistence type="predicted"/>